<evidence type="ECO:0000259" key="11">
    <source>
        <dbReference type="Pfam" id="PF14845"/>
    </source>
</evidence>
<sequence>MLIKTLILLNFYVLFTIGTSLWHYECLESYCEKTLTTSNTSNGLSLSECNILCHNGAAIWPKPTGNVTVSDLVEIDLKSFTFTTTPQTAITSLVTEAFDIFTKQIKKFVSCKVFLGKSNAIDVASVQVVFNILDQKLDLMTFGTDESYRIETQLTNNSVVYVNVTAPSFFGARHALETLSQLVVYDDIRQRTLFPSNIFIVDGPIYSWRGISLDTSRNYVTPKAIKRTLRAMAASKLNTLHWHLTDTASFPYVSKSHPELSEYGAYSPSKVYNNDTVKTLIEYARVRGIRVVPELDSPAHVGEGWQTTGVVTCFNWKPWDDYCVEPPCGQFDPSQDKLYDILEDVYGDFLSQFDPEVFHMGGDEVNVNCWNSTSNLTKWMVEEKGWNLTKEDFLDKLWPYFQDEASKRLYKAAGKEIPIILWTSELTFLDNVQEILPPSKYLLQVWERSDDLRIQTLLEKNYSLILSNYDALYLDCGFGGWVDDGQNWCSPYKTWQTIYDNKPEVIAGNRTSQILGGETALWTEESGTNSLDSRLWPRAAAFAETLWTSPSTNWEQAQERFLIHRERLVALGIDADEIQPEWCRRNQHNCRL</sequence>
<dbReference type="PANTHER" id="PTHR22600:SF26">
    <property type="entry name" value="BETA-N-ACETYLHEXOSAMINIDASE"/>
    <property type="match status" value="1"/>
</dbReference>
<comment type="similarity">
    <text evidence="2 7">Belongs to the glycosyl hydrolase 20 family.</text>
</comment>
<keyword evidence="6 7" id="KW-0326">Glycosidase</keyword>
<evidence type="ECO:0000256" key="8">
    <source>
        <dbReference type="PIRSR" id="PIRSR001093-1"/>
    </source>
</evidence>
<keyword evidence="4 7" id="KW-0378">Hydrolase</keyword>
<organism evidence="12 13">
    <name type="scientific">Hypothenemus hampei</name>
    <name type="common">Coffee berry borer</name>
    <dbReference type="NCBI Taxonomy" id="57062"/>
    <lineage>
        <taxon>Eukaryota</taxon>
        <taxon>Metazoa</taxon>
        <taxon>Ecdysozoa</taxon>
        <taxon>Arthropoda</taxon>
        <taxon>Hexapoda</taxon>
        <taxon>Insecta</taxon>
        <taxon>Pterygota</taxon>
        <taxon>Neoptera</taxon>
        <taxon>Endopterygota</taxon>
        <taxon>Coleoptera</taxon>
        <taxon>Polyphaga</taxon>
        <taxon>Cucujiformia</taxon>
        <taxon>Curculionidae</taxon>
        <taxon>Scolytinae</taxon>
        <taxon>Hypothenemus</taxon>
    </lineage>
</organism>
<dbReference type="Gene3D" id="3.30.379.10">
    <property type="entry name" value="Chitobiase/beta-hexosaminidase domain 2-like"/>
    <property type="match status" value="1"/>
</dbReference>
<evidence type="ECO:0000256" key="4">
    <source>
        <dbReference type="ARBA" id="ARBA00022801"/>
    </source>
</evidence>
<dbReference type="Gene3D" id="3.20.20.80">
    <property type="entry name" value="Glycosidases"/>
    <property type="match status" value="1"/>
</dbReference>
<dbReference type="EMBL" id="JBDJPC010000005">
    <property type="protein sequence ID" value="KAL1500965.1"/>
    <property type="molecule type" value="Genomic_DNA"/>
</dbReference>
<dbReference type="InterPro" id="IPR015883">
    <property type="entry name" value="Glyco_hydro_20_cat"/>
</dbReference>
<dbReference type="InterPro" id="IPR029018">
    <property type="entry name" value="Hex-like_dom2"/>
</dbReference>
<dbReference type="PRINTS" id="PR00738">
    <property type="entry name" value="GLHYDRLASE20"/>
</dbReference>
<evidence type="ECO:0000256" key="3">
    <source>
        <dbReference type="ARBA" id="ARBA00022729"/>
    </source>
</evidence>
<feature type="domain" description="Beta-hexosaminidase eukaryotic type N-terminal" evidence="11">
    <location>
        <begin position="59"/>
        <end position="182"/>
    </location>
</feature>
<dbReference type="InterPro" id="IPR017853">
    <property type="entry name" value="GH"/>
</dbReference>
<comment type="caution">
    <text evidence="12">The sequence shown here is derived from an EMBL/GenBank/DDBJ whole genome shotgun (WGS) entry which is preliminary data.</text>
</comment>
<evidence type="ECO:0000256" key="1">
    <source>
        <dbReference type="ARBA" id="ARBA00001231"/>
    </source>
</evidence>
<dbReference type="FunFam" id="3.20.20.80:FF:000063">
    <property type="entry name" value="Beta-hexosaminidase"/>
    <property type="match status" value="1"/>
</dbReference>
<evidence type="ECO:0000256" key="5">
    <source>
        <dbReference type="ARBA" id="ARBA00023180"/>
    </source>
</evidence>
<dbReference type="PIRSF" id="PIRSF001093">
    <property type="entry name" value="B-hxosamndse_ab_euk"/>
    <property type="match status" value="1"/>
</dbReference>
<comment type="catalytic activity">
    <reaction evidence="1 7">
        <text>Hydrolysis of terminal non-reducing N-acetyl-D-hexosamine residues in N-acetyl-beta-D-hexosaminides.</text>
        <dbReference type="EC" id="3.2.1.52"/>
    </reaction>
</comment>
<dbReference type="GO" id="GO:1901135">
    <property type="term" value="P:carbohydrate derivative metabolic process"/>
    <property type="evidence" value="ECO:0007669"/>
    <property type="project" value="UniProtKB-ARBA"/>
</dbReference>
<dbReference type="InterPro" id="IPR029019">
    <property type="entry name" value="HEX_eukaryotic_N"/>
</dbReference>
<keyword evidence="13" id="KW-1185">Reference proteome</keyword>
<feature type="active site" description="Proton donor" evidence="8">
    <location>
        <position position="364"/>
    </location>
</feature>
<feature type="domain" description="Glycoside hydrolase family 20 catalytic" evidence="10">
    <location>
        <begin position="206"/>
        <end position="549"/>
    </location>
</feature>
<dbReference type="GO" id="GO:0004563">
    <property type="term" value="F:beta-N-acetylhexosaminidase activity"/>
    <property type="evidence" value="ECO:0007669"/>
    <property type="project" value="UniProtKB-EC"/>
</dbReference>
<keyword evidence="5" id="KW-0325">Glycoprotein</keyword>
<gene>
    <name evidence="12" type="ORF">ABEB36_006375</name>
</gene>
<dbReference type="Pfam" id="PF00728">
    <property type="entry name" value="Glyco_hydro_20"/>
    <property type="match status" value="1"/>
</dbReference>
<name>A0ABD1EQC0_HYPHA</name>
<evidence type="ECO:0000256" key="7">
    <source>
        <dbReference type="PIRNR" id="PIRNR001093"/>
    </source>
</evidence>
<accession>A0ABD1EQC0</accession>
<evidence type="ECO:0000313" key="12">
    <source>
        <dbReference type="EMBL" id="KAL1500965.1"/>
    </source>
</evidence>
<dbReference type="CDD" id="cd06562">
    <property type="entry name" value="GH20_HexA_HexB-like"/>
    <property type="match status" value="1"/>
</dbReference>
<feature type="chain" id="PRO_5044877431" description="Beta-hexosaminidase" evidence="9">
    <location>
        <begin position="19"/>
        <end position="592"/>
    </location>
</feature>
<evidence type="ECO:0000256" key="9">
    <source>
        <dbReference type="SAM" id="SignalP"/>
    </source>
</evidence>
<dbReference type="PANTHER" id="PTHR22600">
    <property type="entry name" value="BETA-HEXOSAMINIDASE"/>
    <property type="match status" value="1"/>
</dbReference>
<evidence type="ECO:0000256" key="2">
    <source>
        <dbReference type="ARBA" id="ARBA00006285"/>
    </source>
</evidence>
<proteinExistence type="inferred from homology"/>
<dbReference type="InterPro" id="IPR025705">
    <property type="entry name" value="Beta_hexosaminidase_sua/sub"/>
</dbReference>
<evidence type="ECO:0000256" key="6">
    <source>
        <dbReference type="ARBA" id="ARBA00023295"/>
    </source>
</evidence>
<protein>
    <recommendedName>
        <fullName evidence="7">Beta-hexosaminidase</fullName>
        <ecNumber evidence="7">3.2.1.52</ecNumber>
    </recommendedName>
</protein>
<dbReference type="AlphaFoldDB" id="A0ABD1EQC0"/>
<dbReference type="Pfam" id="PF14845">
    <property type="entry name" value="Glycohydro_20b2"/>
    <property type="match status" value="1"/>
</dbReference>
<dbReference type="SUPFAM" id="SSF51445">
    <property type="entry name" value="(Trans)glycosidases"/>
    <property type="match status" value="1"/>
</dbReference>
<dbReference type="EC" id="3.2.1.52" evidence="7"/>
<keyword evidence="3 9" id="KW-0732">Signal</keyword>
<dbReference type="Proteomes" id="UP001566132">
    <property type="component" value="Unassembled WGS sequence"/>
</dbReference>
<evidence type="ECO:0000313" key="13">
    <source>
        <dbReference type="Proteomes" id="UP001566132"/>
    </source>
</evidence>
<dbReference type="SUPFAM" id="SSF55545">
    <property type="entry name" value="beta-N-acetylhexosaminidase-like domain"/>
    <property type="match status" value="1"/>
</dbReference>
<feature type="signal peptide" evidence="9">
    <location>
        <begin position="1"/>
        <end position="18"/>
    </location>
</feature>
<evidence type="ECO:0000259" key="10">
    <source>
        <dbReference type="Pfam" id="PF00728"/>
    </source>
</evidence>
<reference evidence="12 13" key="1">
    <citation type="submission" date="2024-05" db="EMBL/GenBank/DDBJ databases">
        <title>Genetic variation in Jamaican populations of the coffee berry borer (Hypothenemus hampei).</title>
        <authorList>
            <person name="Errbii M."/>
            <person name="Myrie A."/>
        </authorList>
    </citation>
    <scope>NUCLEOTIDE SEQUENCE [LARGE SCALE GENOMIC DNA]</scope>
    <source>
        <strain evidence="12">JA-Hopewell-2020-01-JO</strain>
        <tissue evidence="12">Whole body</tissue>
    </source>
</reference>